<reference evidence="12" key="2">
    <citation type="submission" date="2023-03" db="EMBL/GenBank/DDBJ databases">
        <authorList>
            <person name="Zhang Z."/>
        </authorList>
    </citation>
    <scope>NUCLEOTIDE SEQUENCE</scope>
    <source>
        <strain evidence="12">DSA</strain>
    </source>
</reference>
<comment type="catalytic activity">
    <reaction evidence="6">
        <text>L-proline + NAD(+) = (S)-1-pyrroline-5-carboxylate + NADH + 2 H(+)</text>
        <dbReference type="Rhea" id="RHEA:14105"/>
        <dbReference type="ChEBI" id="CHEBI:15378"/>
        <dbReference type="ChEBI" id="CHEBI:17388"/>
        <dbReference type="ChEBI" id="CHEBI:57540"/>
        <dbReference type="ChEBI" id="CHEBI:57945"/>
        <dbReference type="ChEBI" id="CHEBI:60039"/>
        <dbReference type="EC" id="1.5.1.2"/>
    </reaction>
</comment>
<reference evidence="12" key="1">
    <citation type="journal article" date="2023" name="J. Hazard. Mater.">
        <title>Anaerobic biodegradation of pyrene and benzo[a]pyrene by a new sulfate-reducing Desulforamulus aquiferis strain DSA.</title>
        <authorList>
            <person name="Zhang Z."/>
            <person name="Sun J."/>
            <person name="Gong X."/>
            <person name="Wang C."/>
            <person name="Wang H."/>
        </authorList>
    </citation>
    <scope>NUCLEOTIDE SEQUENCE</scope>
    <source>
        <strain evidence="12">DSA</strain>
    </source>
</reference>
<dbReference type="RefSeq" id="WP_304541545.1">
    <property type="nucleotide sequence ID" value="NZ_JARPTC010000005.1"/>
</dbReference>
<dbReference type="EC" id="1.5.1.2" evidence="6 7"/>
<comment type="caution">
    <text evidence="12">The sequence shown here is derived from an EMBL/GenBank/DDBJ whole genome shotgun (WGS) entry which is preliminary data.</text>
</comment>
<comment type="similarity">
    <text evidence="1 6 9">Belongs to the pyrroline-5-carboxylate reductase family.</text>
</comment>
<dbReference type="InterPro" id="IPR008927">
    <property type="entry name" value="6-PGluconate_DH-like_C_sf"/>
</dbReference>
<evidence type="ECO:0000313" key="13">
    <source>
        <dbReference type="Proteomes" id="UP001172911"/>
    </source>
</evidence>
<evidence type="ECO:0000256" key="9">
    <source>
        <dbReference type="RuleBase" id="RU003903"/>
    </source>
</evidence>
<dbReference type="EMBL" id="JARPTC010000005">
    <property type="protein sequence ID" value="MDO7786505.1"/>
    <property type="molecule type" value="Genomic_DNA"/>
</dbReference>
<dbReference type="Proteomes" id="UP001172911">
    <property type="component" value="Unassembled WGS sequence"/>
</dbReference>
<evidence type="ECO:0000256" key="1">
    <source>
        <dbReference type="ARBA" id="ARBA00005525"/>
    </source>
</evidence>
<evidence type="ECO:0000256" key="7">
    <source>
        <dbReference type="NCBIfam" id="TIGR00112"/>
    </source>
</evidence>
<keyword evidence="3 6" id="KW-0521">NADP</keyword>
<evidence type="ECO:0000256" key="2">
    <source>
        <dbReference type="ARBA" id="ARBA00022650"/>
    </source>
</evidence>
<dbReference type="SUPFAM" id="SSF51735">
    <property type="entry name" value="NAD(P)-binding Rossmann-fold domains"/>
    <property type="match status" value="1"/>
</dbReference>
<dbReference type="PANTHER" id="PTHR11645:SF49">
    <property type="entry name" value="PYRROLINE-5-CARBOXYLATE REDUCTASE 1"/>
    <property type="match status" value="1"/>
</dbReference>
<dbReference type="InterPro" id="IPR036291">
    <property type="entry name" value="NAD(P)-bd_dom_sf"/>
</dbReference>
<dbReference type="GO" id="GO:0055129">
    <property type="term" value="P:L-proline biosynthetic process"/>
    <property type="evidence" value="ECO:0007669"/>
    <property type="project" value="UniProtKB-UniRule"/>
</dbReference>
<dbReference type="Gene3D" id="1.10.3730.10">
    <property type="entry name" value="ProC C-terminal domain-like"/>
    <property type="match status" value="1"/>
</dbReference>
<dbReference type="AlphaFoldDB" id="A0AAW7ZAT5"/>
<dbReference type="Gene3D" id="3.40.50.720">
    <property type="entry name" value="NAD(P)-binding Rossmann-like Domain"/>
    <property type="match status" value="1"/>
</dbReference>
<dbReference type="Pfam" id="PF14748">
    <property type="entry name" value="P5CR_dimer"/>
    <property type="match status" value="1"/>
</dbReference>
<dbReference type="InterPro" id="IPR028939">
    <property type="entry name" value="P5C_Rdtase_cat_N"/>
</dbReference>
<comment type="pathway">
    <text evidence="6 9">Amino-acid biosynthesis; L-proline biosynthesis; L-proline from L-glutamate 5-semialdehyde: step 1/1.</text>
</comment>
<evidence type="ECO:0000259" key="10">
    <source>
        <dbReference type="Pfam" id="PF03807"/>
    </source>
</evidence>
<feature type="binding site" evidence="8">
    <location>
        <begin position="73"/>
        <end position="76"/>
    </location>
    <ligand>
        <name>NADP(+)</name>
        <dbReference type="ChEBI" id="CHEBI:58349"/>
    </ligand>
</feature>
<dbReference type="HAMAP" id="MF_01925">
    <property type="entry name" value="P5C_reductase"/>
    <property type="match status" value="1"/>
</dbReference>
<keyword evidence="6" id="KW-0963">Cytoplasm</keyword>
<sequence length="283" mass="30504">MLAGKNFFFIGAGNICESMVKGLLSTGIVRPGEIWVSNRKNAERLNFLRNYYGIVPVENKSDAASKADVIILAMKPQDVFSALEELKGSVSENQLIISVLAGISTTLIEDGLGTKLGVIRAMPNTSCAVLESATGLSAGHFTTPEQMQLASAIFRMVGEVVVFDEVLLDAVTGLSGSGPAYIYYLVEAMEKAGESAGIPREMARPLVLRTLLGAAKMLIETGEQPEVLRRQVTSPNGTTMAGISELDQGNFKNTIRKAILRATRRSQELGRSMYKVDMASPNR</sequence>
<evidence type="ECO:0000256" key="5">
    <source>
        <dbReference type="ARBA" id="ARBA00058118"/>
    </source>
</evidence>
<dbReference type="NCBIfam" id="TIGR00112">
    <property type="entry name" value="proC"/>
    <property type="match status" value="1"/>
</dbReference>
<dbReference type="SUPFAM" id="SSF48179">
    <property type="entry name" value="6-phosphogluconate dehydrogenase C-terminal domain-like"/>
    <property type="match status" value="1"/>
</dbReference>
<keyword evidence="2 6" id="KW-0641">Proline biosynthesis</keyword>
<dbReference type="GO" id="GO:0005737">
    <property type="term" value="C:cytoplasm"/>
    <property type="evidence" value="ECO:0007669"/>
    <property type="project" value="UniProtKB-SubCell"/>
</dbReference>
<dbReference type="FunFam" id="1.10.3730.10:FF:000001">
    <property type="entry name" value="Pyrroline-5-carboxylate reductase"/>
    <property type="match status" value="1"/>
</dbReference>
<dbReference type="PIRSF" id="PIRSF000193">
    <property type="entry name" value="Pyrrol-5-carb_rd"/>
    <property type="match status" value="1"/>
</dbReference>
<dbReference type="InterPro" id="IPR000304">
    <property type="entry name" value="Pyrroline-COOH_reductase"/>
</dbReference>
<comment type="subcellular location">
    <subcellularLocation>
        <location evidence="6">Cytoplasm</location>
    </subcellularLocation>
</comment>
<evidence type="ECO:0000313" key="12">
    <source>
        <dbReference type="EMBL" id="MDO7786505.1"/>
    </source>
</evidence>
<keyword evidence="13" id="KW-1185">Reference proteome</keyword>
<evidence type="ECO:0000259" key="11">
    <source>
        <dbReference type="Pfam" id="PF14748"/>
    </source>
</evidence>
<accession>A0AAW7ZAT5</accession>
<keyword evidence="4 6" id="KW-0560">Oxidoreductase</keyword>
<feature type="domain" description="Pyrroline-5-carboxylate reductase dimerisation" evidence="11">
    <location>
        <begin position="165"/>
        <end position="269"/>
    </location>
</feature>
<evidence type="ECO:0000256" key="8">
    <source>
        <dbReference type="PIRSR" id="PIRSR000193-1"/>
    </source>
</evidence>
<dbReference type="GO" id="GO:0004735">
    <property type="term" value="F:pyrroline-5-carboxylate reductase activity"/>
    <property type="evidence" value="ECO:0007669"/>
    <property type="project" value="UniProtKB-UniRule"/>
</dbReference>
<keyword evidence="6 9" id="KW-0028">Amino-acid biosynthesis</keyword>
<gene>
    <name evidence="6 12" type="primary">proC</name>
    <name evidence="12" type="ORF">P6N53_04625</name>
</gene>
<comment type="function">
    <text evidence="5 6">Catalyzes the reduction of 1-pyrroline-5-carboxylate (PCA) to L-proline.</text>
</comment>
<feature type="domain" description="Pyrroline-5-carboxylate reductase catalytic N-terminal" evidence="10">
    <location>
        <begin position="9"/>
        <end position="102"/>
    </location>
</feature>
<dbReference type="InterPro" id="IPR029036">
    <property type="entry name" value="P5CR_dimer"/>
</dbReference>
<dbReference type="InterPro" id="IPR053790">
    <property type="entry name" value="P5CR-like_CS"/>
</dbReference>
<dbReference type="Pfam" id="PF03807">
    <property type="entry name" value="F420_oxidored"/>
    <property type="match status" value="1"/>
</dbReference>
<dbReference type="PROSITE" id="PS00521">
    <property type="entry name" value="P5CR"/>
    <property type="match status" value="1"/>
</dbReference>
<evidence type="ECO:0000256" key="6">
    <source>
        <dbReference type="HAMAP-Rule" id="MF_01925"/>
    </source>
</evidence>
<dbReference type="PANTHER" id="PTHR11645">
    <property type="entry name" value="PYRROLINE-5-CARBOXYLATE REDUCTASE"/>
    <property type="match status" value="1"/>
</dbReference>
<evidence type="ECO:0000256" key="3">
    <source>
        <dbReference type="ARBA" id="ARBA00022857"/>
    </source>
</evidence>
<evidence type="ECO:0000256" key="4">
    <source>
        <dbReference type="ARBA" id="ARBA00023002"/>
    </source>
</evidence>
<protein>
    <recommendedName>
        <fullName evidence="6 7">Pyrroline-5-carboxylate reductase</fullName>
        <shortName evidence="6">P5C reductase</shortName>
        <shortName evidence="6">P5CR</shortName>
        <ecNumber evidence="6 7">1.5.1.2</ecNumber>
    </recommendedName>
    <alternativeName>
        <fullName evidence="6">PCA reductase</fullName>
    </alternativeName>
</protein>
<comment type="catalytic activity">
    <reaction evidence="6 9">
        <text>L-proline + NADP(+) = (S)-1-pyrroline-5-carboxylate + NADPH + 2 H(+)</text>
        <dbReference type="Rhea" id="RHEA:14109"/>
        <dbReference type="ChEBI" id="CHEBI:15378"/>
        <dbReference type="ChEBI" id="CHEBI:17388"/>
        <dbReference type="ChEBI" id="CHEBI:57783"/>
        <dbReference type="ChEBI" id="CHEBI:58349"/>
        <dbReference type="ChEBI" id="CHEBI:60039"/>
        <dbReference type="EC" id="1.5.1.2"/>
    </reaction>
</comment>
<proteinExistence type="inferred from homology"/>
<name>A0AAW7ZAT5_9FIRM</name>
<organism evidence="12 13">
    <name type="scientific">Desulforamulus aquiferis</name>
    <dbReference type="NCBI Taxonomy" id="1397668"/>
    <lineage>
        <taxon>Bacteria</taxon>
        <taxon>Bacillati</taxon>
        <taxon>Bacillota</taxon>
        <taxon>Clostridia</taxon>
        <taxon>Eubacteriales</taxon>
        <taxon>Peptococcaceae</taxon>
        <taxon>Desulforamulus</taxon>
    </lineage>
</organism>